<dbReference type="OrthoDB" id="116089at2759"/>
<reference evidence="2 3" key="1">
    <citation type="submission" date="2018-09" db="EMBL/GenBank/DDBJ databases">
        <title>Genomic investigation of the strawberry pathogen Phytophthora fragariae indicates pathogenicity is determined by transcriptional variation in three key races.</title>
        <authorList>
            <person name="Adams T.M."/>
            <person name="Armitage A.D."/>
            <person name="Sobczyk M.K."/>
            <person name="Bates H.J."/>
            <person name="Dunwell J.M."/>
            <person name="Nellist C.F."/>
            <person name="Harrison R.J."/>
        </authorList>
    </citation>
    <scope>NUCLEOTIDE SEQUENCE [LARGE SCALE GENOMIC DNA]</scope>
    <source>
        <strain evidence="2 3">SCRP324</strain>
    </source>
</reference>
<feature type="compositionally biased region" description="Basic and acidic residues" evidence="1">
    <location>
        <begin position="464"/>
        <end position="477"/>
    </location>
</feature>
<gene>
    <name evidence="2" type="ORF">PR002_g17349</name>
</gene>
<accession>A0A6A3KCU3</accession>
<feature type="compositionally biased region" description="Acidic residues" evidence="1">
    <location>
        <begin position="1"/>
        <end position="15"/>
    </location>
</feature>
<comment type="caution">
    <text evidence="2">The sequence shown here is derived from an EMBL/GenBank/DDBJ whole genome shotgun (WGS) entry which is preliminary data.</text>
</comment>
<sequence>MASDAEESGFEDDSAYEYPSTSESSEEDEAPLDDVESDEAPPRTVASVKERSGCKCGCLEGKDLEITMLLQSLSKMTKREKHVSLMTALSVAEAADSSERRAPSKERRRFAYMLPVVGVVCRRAFAACYDIGDASIRQLNTGDFMLPGHGGAANQNAAKVDTKHIKDWLEEVAHAVGEIVPIKMRKSQKKEGRTVNYYTDQPFKMLPSYLTWERLYNDYTARYSTIDTSPGRCPSYISFFKIAKKCCPDIRIRSARSNVCDRCSIFKMRIKHMTTDTTESELRGREFGEHVENARAMRAQYMRDRDEAVGTHYIKRKYNRNECWTVAQAGGLVQDSAASNICVMLEDNAHPFQDFKRALSVLYKDLPLIKKFQLFRMPKTAPGVIECRVQPQGRIETFNIRRKSKVPAANSAALDLLATIKPLPPPPENPEKIHDIHQKILPFVPEEYQSDPIYREPTAAEVEEAAKNQESQKEATT</sequence>
<evidence type="ECO:0000313" key="3">
    <source>
        <dbReference type="Proteomes" id="UP000435112"/>
    </source>
</evidence>
<proteinExistence type="predicted"/>
<dbReference type="PANTHER" id="PTHR34415:SF1">
    <property type="entry name" value="INTEGRASE CATALYTIC DOMAIN-CONTAINING PROTEIN"/>
    <property type="match status" value="1"/>
</dbReference>
<evidence type="ECO:0000313" key="2">
    <source>
        <dbReference type="EMBL" id="KAE9003418.1"/>
    </source>
</evidence>
<feature type="region of interest" description="Disordered" evidence="1">
    <location>
        <begin position="1"/>
        <end position="46"/>
    </location>
</feature>
<dbReference type="PANTHER" id="PTHR34415">
    <property type="entry name" value="INTEGRASE CATALYTIC DOMAIN-CONTAINING PROTEIN"/>
    <property type="match status" value="1"/>
</dbReference>
<dbReference type="Gene3D" id="3.30.1150.10">
    <property type="match status" value="1"/>
</dbReference>
<dbReference type="AlphaFoldDB" id="A0A6A3KCU3"/>
<dbReference type="Pfam" id="PF13103">
    <property type="entry name" value="TonB_2"/>
    <property type="match status" value="1"/>
</dbReference>
<protein>
    <submittedName>
        <fullName evidence="2">Uncharacterized protein</fullName>
    </submittedName>
</protein>
<name>A0A6A3KCU3_9STRA</name>
<dbReference type="EMBL" id="QXFU01001390">
    <property type="protein sequence ID" value="KAE9003418.1"/>
    <property type="molecule type" value="Genomic_DNA"/>
</dbReference>
<feature type="region of interest" description="Disordered" evidence="1">
    <location>
        <begin position="452"/>
        <end position="477"/>
    </location>
</feature>
<evidence type="ECO:0000256" key="1">
    <source>
        <dbReference type="SAM" id="MobiDB-lite"/>
    </source>
</evidence>
<dbReference type="SUPFAM" id="SSF74653">
    <property type="entry name" value="TolA/TonB C-terminal domain"/>
    <property type="match status" value="1"/>
</dbReference>
<feature type="compositionally biased region" description="Acidic residues" evidence="1">
    <location>
        <begin position="24"/>
        <end position="39"/>
    </location>
</feature>
<organism evidence="2 3">
    <name type="scientific">Phytophthora rubi</name>
    <dbReference type="NCBI Taxonomy" id="129364"/>
    <lineage>
        <taxon>Eukaryota</taxon>
        <taxon>Sar</taxon>
        <taxon>Stramenopiles</taxon>
        <taxon>Oomycota</taxon>
        <taxon>Peronosporomycetes</taxon>
        <taxon>Peronosporales</taxon>
        <taxon>Peronosporaceae</taxon>
        <taxon>Phytophthora</taxon>
    </lineage>
</organism>
<dbReference type="Proteomes" id="UP000435112">
    <property type="component" value="Unassembled WGS sequence"/>
</dbReference>